<accession>A0A640KKU4</accession>
<name>A0A640KKU4_LEITA</name>
<feature type="compositionally biased region" description="Polar residues" evidence="1">
    <location>
        <begin position="650"/>
        <end position="659"/>
    </location>
</feature>
<reference evidence="2" key="1">
    <citation type="submission" date="2019-11" db="EMBL/GenBank/DDBJ databases">
        <title>Leishmania tarentolae CDS.</title>
        <authorList>
            <person name="Goto Y."/>
            <person name="Yamagishi J."/>
        </authorList>
    </citation>
    <scope>NUCLEOTIDE SEQUENCE [LARGE SCALE GENOMIC DNA]</scope>
    <source>
        <strain evidence="2">Parrot Tar II</strain>
    </source>
</reference>
<dbReference type="VEuPathDB" id="TriTrypDB:LtaPh_2723400"/>
<feature type="compositionally biased region" description="Basic and acidic residues" evidence="1">
    <location>
        <begin position="440"/>
        <end position="460"/>
    </location>
</feature>
<evidence type="ECO:0000313" key="2">
    <source>
        <dbReference type="EMBL" id="GET89881.1"/>
    </source>
</evidence>
<feature type="region of interest" description="Disordered" evidence="1">
    <location>
        <begin position="259"/>
        <end position="294"/>
    </location>
</feature>
<evidence type="ECO:0000313" key="3">
    <source>
        <dbReference type="Proteomes" id="UP000419144"/>
    </source>
</evidence>
<feature type="region of interest" description="Disordered" evidence="1">
    <location>
        <begin position="1"/>
        <end position="62"/>
    </location>
</feature>
<organism evidence="2 3">
    <name type="scientific">Leishmania tarentolae</name>
    <name type="common">Sauroleishmania tarentolae</name>
    <dbReference type="NCBI Taxonomy" id="5689"/>
    <lineage>
        <taxon>Eukaryota</taxon>
        <taxon>Discoba</taxon>
        <taxon>Euglenozoa</taxon>
        <taxon>Kinetoplastea</taxon>
        <taxon>Metakinetoplastina</taxon>
        <taxon>Trypanosomatida</taxon>
        <taxon>Trypanosomatidae</taxon>
        <taxon>Leishmaniinae</taxon>
        <taxon>Leishmania</taxon>
        <taxon>lizard Leishmania</taxon>
    </lineage>
</organism>
<sequence>MFAVHDPNGVPTAPSVKIPTLSSPNDSDVATKASVYSPSTSLRRRHSAVRPPGTSAASDGASSLPATELCVHECSTGTFAVADSPPWHEWRGSSGCSGDGKLRNELFQLQGETQKRGEALQTTPADALFQSPSAIASDALPTNLPTGELLLQKEEFLERLVQRVRSSCAGVPPEHSASTCNIEHDAEPGAVRQLKPSSLPRRLSPPDVELADGAGVRSSDAGHLSMELSRSRSPSLMPASSMVKRWTQVTAPESDQVQADALADRRDRAAASSTHQHSRTTSPDPRPPSTDLYAAGGALRSSLQYGRCSGVSRGRRSLSAERPDRSGSCTLLDTEKQKTEEEVASSFWSRAAAASTGISGPAARRSPSGIRSESVHNQISHPQWNPHPVQAARPAWNQRQPQRKQRPVVSVPGSKPPSSGRRCASRSPEIPAIAQGLRGARSEERDATGASLRKTERALRRTDSVPLQLMQEQTTALRRAAEQLPRGTVASPLSPPSARALFQGHDTQSVAQTTSPLGKDKEAALQSQCDAALARATQAERQCNILSHALEQLLVDHAAEKAAWEVRHAALEQSLASITEWISGIDAEANFDAAPQEAPIARTPDAATSDTATPQMVTKRNTVGNVDILSTTAAAKNTAWEEDVDIVDLTNDSGANSADRSPLPGAPGETPTPARHNNTIADGGGSSTCQVHLPPSPPLILHMHAAAAIQ</sequence>
<feature type="region of interest" description="Disordered" evidence="1">
    <location>
        <begin position="309"/>
        <end position="460"/>
    </location>
</feature>
<protein>
    <submittedName>
        <fullName evidence="2">Uncharacterized protein</fullName>
    </submittedName>
</protein>
<feature type="region of interest" description="Disordered" evidence="1">
    <location>
        <begin position="650"/>
        <end position="695"/>
    </location>
</feature>
<feature type="region of interest" description="Disordered" evidence="1">
    <location>
        <begin position="169"/>
        <end position="241"/>
    </location>
</feature>
<feature type="compositionally biased region" description="Low complexity" evidence="1">
    <location>
        <begin position="192"/>
        <end position="206"/>
    </location>
</feature>
<dbReference type="AlphaFoldDB" id="A0A640KKU4"/>
<evidence type="ECO:0000256" key="1">
    <source>
        <dbReference type="SAM" id="MobiDB-lite"/>
    </source>
</evidence>
<comment type="caution">
    <text evidence="2">The sequence shown here is derived from an EMBL/GenBank/DDBJ whole genome shotgun (WGS) entry which is preliminary data.</text>
</comment>
<proteinExistence type="predicted"/>
<dbReference type="OrthoDB" id="265985at2759"/>
<gene>
    <name evidence="2" type="ORF">LtaPh_2723400</name>
</gene>
<dbReference type="Proteomes" id="UP000419144">
    <property type="component" value="Unassembled WGS sequence"/>
</dbReference>
<keyword evidence="3" id="KW-1185">Reference proteome</keyword>
<feature type="compositionally biased region" description="Polar residues" evidence="1">
    <location>
        <begin position="20"/>
        <end position="41"/>
    </location>
</feature>
<feature type="compositionally biased region" description="Low complexity" evidence="1">
    <location>
        <begin position="344"/>
        <end position="355"/>
    </location>
</feature>
<feature type="compositionally biased region" description="Low complexity" evidence="1">
    <location>
        <begin position="407"/>
        <end position="422"/>
    </location>
</feature>
<feature type="compositionally biased region" description="Polar residues" evidence="1">
    <location>
        <begin position="369"/>
        <end position="383"/>
    </location>
</feature>
<dbReference type="EMBL" id="BLBS01000037">
    <property type="protein sequence ID" value="GET89881.1"/>
    <property type="molecule type" value="Genomic_DNA"/>
</dbReference>